<dbReference type="Proteomes" id="UP001632037">
    <property type="component" value="Unassembled WGS sequence"/>
</dbReference>
<name>A0ABD3F4N1_9STRA</name>
<evidence type="ECO:0000313" key="2">
    <source>
        <dbReference type="EMBL" id="KAL3661773.1"/>
    </source>
</evidence>
<evidence type="ECO:0000256" key="1">
    <source>
        <dbReference type="SAM" id="MobiDB-lite"/>
    </source>
</evidence>
<feature type="region of interest" description="Disordered" evidence="1">
    <location>
        <begin position="115"/>
        <end position="144"/>
    </location>
</feature>
<accession>A0ABD3F4N1</accession>
<evidence type="ECO:0000313" key="3">
    <source>
        <dbReference type="Proteomes" id="UP001632037"/>
    </source>
</evidence>
<comment type="caution">
    <text evidence="2">The sequence shown here is derived from an EMBL/GenBank/DDBJ whole genome shotgun (WGS) entry which is preliminary data.</text>
</comment>
<dbReference type="AlphaFoldDB" id="A0ABD3F4N1"/>
<proteinExistence type="predicted"/>
<keyword evidence="3" id="KW-1185">Reference proteome</keyword>
<protein>
    <submittedName>
        <fullName evidence="2">Uncharacterized protein</fullName>
    </submittedName>
</protein>
<reference evidence="2 3" key="1">
    <citation type="submission" date="2024-09" db="EMBL/GenBank/DDBJ databases">
        <title>Genome sequencing and assembly of Phytophthora oleae, isolate VK10A, causative agent of rot of olive drupes.</title>
        <authorList>
            <person name="Conti Taguali S."/>
            <person name="Riolo M."/>
            <person name="La Spada F."/>
            <person name="Cacciola S.O."/>
            <person name="Dionisio G."/>
        </authorList>
    </citation>
    <scope>NUCLEOTIDE SEQUENCE [LARGE SCALE GENOMIC DNA]</scope>
    <source>
        <strain evidence="2 3">VK10A</strain>
    </source>
</reference>
<sequence length="424" mass="46915">MFNSTTSECESIAIASGSKAVCEPRDVSGENRAIEEFLDEYYESEESGHDADFADEVDFGFEPDEELNYDNVEEIPDKFDTVEEVPATDAIHPLVSSAIECAVVNEPCLIAPSNTSTCSDSISSEGSTSTPLRSSSSNISASPSGFKTVSVTKRAGIFKRANQKAANRAALGETVKFVKALSRRESPTSLKLIEDATEELAPFHPYAEQLQRIQIRLLKRAVVTVAHINGGKEPISINRITKVLALPTLRSCKSKPQMFRNRWKEENDAAISGSDLIVTVSREVYSVHTLTLMRCWHELIRRFRVIEDALLWATESPRSDHVTAENVFMAPPLPDIVKWVSKMPSTETETMSAMTLTGKELLDEICLNETIKTLAILYQKTAPFEMLPSNWLRLPALPPEFCGTSIPEAFDALQAASTQHDIPR</sequence>
<gene>
    <name evidence="2" type="ORF">V7S43_013068</name>
</gene>
<organism evidence="2 3">
    <name type="scientific">Phytophthora oleae</name>
    <dbReference type="NCBI Taxonomy" id="2107226"/>
    <lineage>
        <taxon>Eukaryota</taxon>
        <taxon>Sar</taxon>
        <taxon>Stramenopiles</taxon>
        <taxon>Oomycota</taxon>
        <taxon>Peronosporomycetes</taxon>
        <taxon>Peronosporales</taxon>
        <taxon>Peronosporaceae</taxon>
        <taxon>Phytophthora</taxon>
    </lineage>
</organism>
<feature type="non-terminal residue" evidence="2">
    <location>
        <position position="424"/>
    </location>
</feature>
<dbReference type="EMBL" id="JBIMZQ010000034">
    <property type="protein sequence ID" value="KAL3661773.1"/>
    <property type="molecule type" value="Genomic_DNA"/>
</dbReference>